<dbReference type="CDD" id="cd22160">
    <property type="entry name" value="F-box_AtFBL13-like"/>
    <property type="match status" value="1"/>
</dbReference>
<dbReference type="InterPro" id="IPR053772">
    <property type="entry name" value="At1g61320/At1g61330-like"/>
</dbReference>
<dbReference type="PROSITE" id="PS50181">
    <property type="entry name" value="FBOX"/>
    <property type="match status" value="1"/>
</dbReference>
<dbReference type="eggNOG" id="ENOG502S4JE">
    <property type="taxonomic scope" value="Eukaryota"/>
</dbReference>
<evidence type="ECO:0000313" key="2">
    <source>
        <dbReference type="EMBL" id="EYU22817.1"/>
    </source>
</evidence>
<dbReference type="Proteomes" id="UP000030748">
    <property type="component" value="Unassembled WGS sequence"/>
</dbReference>
<gene>
    <name evidence="2" type="ORF">MIMGU_mgv1a018212mg</name>
</gene>
<feature type="domain" description="F-box" evidence="1">
    <location>
        <begin position="33"/>
        <end position="69"/>
    </location>
</feature>
<keyword evidence="3" id="KW-1185">Reference proteome</keyword>
<dbReference type="SUPFAM" id="SSF81383">
    <property type="entry name" value="F-box domain"/>
    <property type="match status" value="1"/>
</dbReference>
<dbReference type="InterPro" id="IPR001810">
    <property type="entry name" value="F-box_dom"/>
</dbReference>
<dbReference type="Gene3D" id="1.20.1280.50">
    <property type="match status" value="1"/>
</dbReference>
<dbReference type="PANTHER" id="PTHR34145:SF28">
    <property type="entry name" value="F-BOX DOMAIN-CONTAINING PROTEIN"/>
    <property type="match status" value="1"/>
</dbReference>
<dbReference type="AlphaFoldDB" id="A0A022Q2F7"/>
<protein>
    <recommendedName>
        <fullName evidence="1">F-box domain-containing protein</fullName>
    </recommendedName>
</protein>
<dbReference type="PANTHER" id="PTHR34145">
    <property type="entry name" value="OS02G0105600 PROTEIN"/>
    <property type="match status" value="1"/>
</dbReference>
<dbReference type="STRING" id="4155.A0A022Q2F7"/>
<organism evidence="2 3">
    <name type="scientific">Erythranthe guttata</name>
    <name type="common">Yellow monkey flower</name>
    <name type="synonym">Mimulus guttatus</name>
    <dbReference type="NCBI Taxonomy" id="4155"/>
    <lineage>
        <taxon>Eukaryota</taxon>
        <taxon>Viridiplantae</taxon>
        <taxon>Streptophyta</taxon>
        <taxon>Embryophyta</taxon>
        <taxon>Tracheophyta</taxon>
        <taxon>Spermatophyta</taxon>
        <taxon>Magnoliopsida</taxon>
        <taxon>eudicotyledons</taxon>
        <taxon>Gunneridae</taxon>
        <taxon>Pentapetalae</taxon>
        <taxon>asterids</taxon>
        <taxon>lamiids</taxon>
        <taxon>Lamiales</taxon>
        <taxon>Phrymaceae</taxon>
        <taxon>Erythranthe</taxon>
    </lineage>
</organism>
<dbReference type="EMBL" id="KI632191">
    <property type="protein sequence ID" value="EYU22817.1"/>
    <property type="molecule type" value="Genomic_DNA"/>
</dbReference>
<sequence length="249" mass="28632">MTFYFLEITFADNLLTLNENCDYYYSSAAAEKKDIISQLPDDILISIIAHMPVKCAVSTSVLSKRWRNLHRCVSDIAFDCRYLLGHQIDPYKLHESNLIIESVNRFLWLRSGSKIHSFRLSCCFYKLSIYQFNHCIYSLGRLGVEKLFLRCGCYLGSSDFSFSLDLLSEIPSLKYFELSLCSLPPSLTKQCNSLQDLCLSYVNVCPGAIECILSKCSRLISFRMVISSRLSLRILNWSSLYSITYLNCR</sequence>
<dbReference type="InterPro" id="IPR036047">
    <property type="entry name" value="F-box-like_dom_sf"/>
</dbReference>
<evidence type="ECO:0000313" key="3">
    <source>
        <dbReference type="Proteomes" id="UP000030748"/>
    </source>
</evidence>
<reference evidence="2 3" key="1">
    <citation type="journal article" date="2013" name="Proc. Natl. Acad. Sci. U.S.A.">
        <title>Fine-scale variation in meiotic recombination in Mimulus inferred from population shotgun sequencing.</title>
        <authorList>
            <person name="Hellsten U."/>
            <person name="Wright K.M."/>
            <person name="Jenkins J."/>
            <person name="Shu S."/>
            <person name="Yuan Y."/>
            <person name="Wessler S.R."/>
            <person name="Schmutz J."/>
            <person name="Willis J.H."/>
            <person name="Rokhsar D.S."/>
        </authorList>
    </citation>
    <scope>NUCLEOTIDE SEQUENCE [LARGE SCALE GENOMIC DNA]</scope>
    <source>
        <strain evidence="3">cv. DUN x IM62</strain>
    </source>
</reference>
<accession>A0A022Q2F7</accession>
<dbReference type="InterPro" id="IPR053781">
    <property type="entry name" value="F-box_AtFBL13-like"/>
</dbReference>
<dbReference type="Pfam" id="PF00646">
    <property type="entry name" value="F-box"/>
    <property type="match status" value="1"/>
</dbReference>
<name>A0A022Q2F7_ERYGU</name>
<feature type="non-terminal residue" evidence="2">
    <location>
        <position position="249"/>
    </location>
</feature>
<evidence type="ECO:0000259" key="1">
    <source>
        <dbReference type="PROSITE" id="PS50181"/>
    </source>
</evidence>
<proteinExistence type="predicted"/>